<feature type="domain" description="Putative oxidoreductase/dehydrogenase Rossmann-like" evidence="1">
    <location>
        <begin position="10"/>
        <end position="121"/>
    </location>
</feature>
<dbReference type="InterPro" id="IPR036291">
    <property type="entry name" value="NAD(P)-bd_dom_sf"/>
</dbReference>
<keyword evidence="4" id="KW-1185">Reference proteome</keyword>
<gene>
    <name evidence="3" type="ORF">M0L44_16605</name>
</gene>
<dbReference type="EMBL" id="JAMXMC010000009">
    <property type="protein sequence ID" value="MCO5978321.1"/>
    <property type="molecule type" value="Genomic_DNA"/>
</dbReference>
<dbReference type="Gene3D" id="3.40.50.720">
    <property type="entry name" value="NAD(P)-binding Rossmann-like Domain"/>
    <property type="match status" value="1"/>
</dbReference>
<dbReference type="InterPro" id="IPR037108">
    <property type="entry name" value="TM1727-like_C_sf"/>
</dbReference>
<sequence>MTSAPSILHLVGAGRVGRTLAALWQRAGVFTLGDVLTRSPESARQAVAALGAGRPVTHPGELRPADVWLMATPDGALAEAALTVARAGLPPAQAWHCSGFAPAAVLAPLQQAGWLVASAHPALSFADPMAAQAQFAGTACALEGDDDAVIRAEQAFGAIGGRCFRLQAADKPLYHGAAVLVSNFPPVLAAAAAELWQGCGMPPELIGPLWQAFARNVADNLLRLGPAAALTGPAARGDTAVVQAEISAMQARDPALAQAYAALSTLAARLAREGTALAPSEETAPLSRART</sequence>
<dbReference type="PANTHER" id="PTHR40459">
    <property type="entry name" value="CONSERVED HYPOTHETICAL ALANINE AND LEUCINE RICH PROTEIN"/>
    <property type="match status" value="1"/>
</dbReference>
<dbReference type="InterPro" id="IPR018931">
    <property type="entry name" value="DUF2520"/>
</dbReference>
<dbReference type="Pfam" id="PF10728">
    <property type="entry name" value="DUF2520"/>
    <property type="match status" value="1"/>
</dbReference>
<organism evidence="3 4">
    <name type="scientific">Ideonella oryzae</name>
    <dbReference type="NCBI Taxonomy" id="2937441"/>
    <lineage>
        <taxon>Bacteria</taxon>
        <taxon>Pseudomonadati</taxon>
        <taxon>Pseudomonadota</taxon>
        <taxon>Betaproteobacteria</taxon>
        <taxon>Burkholderiales</taxon>
        <taxon>Sphaerotilaceae</taxon>
        <taxon>Ideonella</taxon>
    </lineage>
</organism>
<dbReference type="InterPro" id="IPR008927">
    <property type="entry name" value="6-PGluconate_DH-like_C_sf"/>
</dbReference>
<evidence type="ECO:0000313" key="4">
    <source>
        <dbReference type="Proteomes" id="UP001204851"/>
    </source>
</evidence>
<dbReference type="Proteomes" id="UP001204851">
    <property type="component" value="Unassembled WGS sequence"/>
</dbReference>
<reference evidence="3 4" key="1">
    <citation type="submission" date="2022-06" db="EMBL/GenBank/DDBJ databases">
        <title>Ideonella sp. NS12-5 Genome sequencing and assembly.</title>
        <authorList>
            <person name="Jung Y."/>
        </authorList>
    </citation>
    <scope>NUCLEOTIDE SEQUENCE [LARGE SCALE GENOMIC DNA]</scope>
    <source>
        <strain evidence="3 4">NS12-5</strain>
    </source>
</reference>
<evidence type="ECO:0000313" key="3">
    <source>
        <dbReference type="EMBL" id="MCO5978321.1"/>
    </source>
</evidence>
<dbReference type="Gene3D" id="1.10.1040.20">
    <property type="entry name" value="ProC-like, C-terminal domain"/>
    <property type="match status" value="1"/>
</dbReference>
<dbReference type="SUPFAM" id="SSF51735">
    <property type="entry name" value="NAD(P)-binding Rossmann-fold domains"/>
    <property type="match status" value="1"/>
</dbReference>
<name>A0ABT1BQ22_9BURK</name>
<protein>
    <submittedName>
        <fullName evidence="3">F420-dependent NADP oxidoreductase</fullName>
    </submittedName>
</protein>
<dbReference type="PANTHER" id="PTHR40459:SF1">
    <property type="entry name" value="CONSERVED HYPOTHETICAL ALANINE AND LEUCINE RICH PROTEIN"/>
    <property type="match status" value="1"/>
</dbReference>
<dbReference type="Pfam" id="PF10727">
    <property type="entry name" value="Rossmann-like"/>
    <property type="match status" value="1"/>
</dbReference>
<dbReference type="InterPro" id="IPR019665">
    <property type="entry name" value="OxRdtase/DH_put_Rossmann_dom"/>
</dbReference>
<evidence type="ECO:0000259" key="1">
    <source>
        <dbReference type="Pfam" id="PF10727"/>
    </source>
</evidence>
<accession>A0ABT1BQ22</accession>
<dbReference type="SUPFAM" id="SSF48179">
    <property type="entry name" value="6-phosphogluconate dehydrogenase C-terminal domain-like"/>
    <property type="match status" value="1"/>
</dbReference>
<evidence type="ECO:0000259" key="2">
    <source>
        <dbReference type="Pfam" id="PF10728"/>
    </source>
</evidence>
<comment type="caution">
    <text evidence="3">The sequence shown here is derived from an EMBL/GenBank/DDBJ whole genome shotgun (WGS) entry which is preliminary data.</text>
</comment>
<proteinExistence type="predicted"/>
<feature type="domain" description="DUF2520" evidence="2">
    <location>
        <begin position="139"/>
        <end position="265"/>
    </location>
</feature>